<dbReference type="GO" id="GO:0006508">
    <property type="term" value="P:proteolysis"/>
    <property type="evidence" value="ECO:0007669"/>
    <property type="project" value="UniProtKB-KW"/>
</dbReference>
<dbReference type="PANTHER" id="PTHR23402">
    <property type="entry name" value="PROTEASE FAMILY C15 PYROGLUTAMYL-PEPTIDASE I-RELATED"/>
    <property type="match status" value="1"/>
</dbReference>
<dbReference type="InterPro" id="IPR036440">
    <property type="entry name" value="Peptidase_C15-like_sf"/>
</dbReference>
<dbReference type="AlphaFoldDB" id="A0A3P6RS08"/>
<evidence type="ECO:0000313" key="6">
    <source>
        <dbReference type="EMBL" id="VDK57580.1"/>
    </source>
</evidence>
<dbReference type="GO" id="GO:0008234">
    <property type="term" value="F:cysteine-type peptidase activity"/>
    <property type="evidence" value="ECO:0007669"/>
    <property type="project" value="UniProtKB-KW"/>
</dbReference>
<reference evidence="6 7" key="1">
    <citation type="submission" date="2018-11" db="EMBL/GenBank/DDBJ databases">
        <authorList>
            <consortium name="Pathogen Informatics"/>
        </authorList>
    </citation>
    <scope>NUCLEOTIDE SEQUENCE [LARGE SCALE GENOMIC DNA]</scope>
</reference>
<dbReference type="SUPFAM" id="SSF53182">
    <property type="entry name" value="Pyrrolidone carboxyl peptidase (pyroglutamate aminopeptidase)"/>
    <property type="match status" value="1"/>
</dbReference>
<evidence type="ECO:0000256" key="3">
    <source>
        <dbReference type="ARBA" id="ARBA00022801"/>
    </source>
</evidence>
<protein>
    <recommendedName>
        <fullName evidence="8">Pyroglutamyl-peptidase I</fullName>
    </recommendedName>
</protein>
<dbReference type="PANTHER" id="PTHR23402:SF1">
    <property type="entry name" value="PYROGLUTAMYL-PEPTIDASE I"/>
    <property type="match status" value="1"/>
</dbReference>
<dbReference type="Gene3D" id="3.40.630.20">
    <property type="entry name" value="Peptidase C15, pyroglutamyl peptidase I-like"/>
    <property type="match status" value="1"/>
</dbReference>
<keyword evidence="2" id="KW-0645">Protease</keyword>
<dbReference type="OrthoDB" id="407146at2759"/>
<dbReference type="EMBL" id="UYRT01018271">
    <property type="protein sequence ID" value="VDK57580.1"/>
    <property type="molecule type" value="Genomic_DNA"/>
</dbReference>
<evidence type="ECO:0000256" key="5">
    <source>
        <dbReference type="SAM" id="MobiDB-lite"/>
    </source>
</evidence>
<proteinExistence type="inferred from homology"/>
<feature type="compositionally biased region" description="Low complexity" evidence="5">
    <location>
        <begin position="136"/>
        <end position="146"/>
    </location>
</feature>
<keyword evidence="3" id="KW-0378">Hydrolase</keyword>
<feature type="compositionally biased region" description="Basic and acidic residues" evidence="5">
    <location>
        <begin position="126"/>
        <end position="135"/>
    </location>
</feature>
<evidence type="ECO:0000313" key="7">
    <source>
        <dbReference type="Proteomes" id="UP000271098"/>
    </source>
</evidence>
<keyword evidence="4" id="KW-0788">Thiol protease</keyword>
<sequence>MGFPFFFLSVTEFAVQVPKDNKCPLLAIDCCTDWSTLSSGLDCKQLLEAVKEKFSGNGMRFELSNDPGRYLCAYSYYISLRHNRHRSLFVHVPEFDEYCTKEFIANIIKQIIHKSMLQVLALREKRSTNSDDKEQQQQPKQAASGQ</sequence>
<evidence type="ECO:0008006" key="8">
    <source>
        <dbReference type="Google" id="ProtNLM"/>
    </source>
</evidence>
<organism evidence="6 7">
    <name type="scientific">Gongylonema pulchrum</name>
    <dbReference type="NCBI Taxonomy" id="637853"/>
    <lineage>
        <taxon>Eukaryota</taxon>
        <taxon>Metazoa</taxon>
        <taxon>Ecdysozoa</taxon>
        <taxon>Nematoda</taxon>
        <taxon>Chromadorea</taxon>
        <taxon>Rhabditida</taxon>
        <taxon>Spirurina</taxon>
        <taxon>Spiruromorpha</taxon>
        <taxon>Spiruroidea</taxon>
        <taxon>Gongylonematidae</taxon>
        <taxon>Gongylonema</taxon>
    </lineage>
</organism>
<comment type="similarity">
    <text evidence="1">Belongs to the peptidase C15 family.</text>
</comment>
<keyword evidence="7" id="KW-1185">Reference proteome</keyword>
<gene>
    <name evidence="6" type="ORF">GPUH_LOCUS7202</name>
</gene>
<evidence type="ECO:0000256" key="4">
    <source>
        <dbReference type="ARBA" id="ARBA00022807"/>
    </source>
</evidence>
<evidence type="ECO:0000256" key="2">
    <source>
        <dbReference type="ARBA" id="ARBA00022670"/>
    </source>
</evidence>
<evidence type="ECO:0000256" key="1">
    <source>
        <dbReference type="ARBA" id="ARBA00006641"/>
    </source>
</evidence>
<feature type="region of interest" description="Disordered" evidence="5">
    <location>
        <begin position="126"/>
        <end position="146"/>
    </location>
</feature>
<name>A0A3P6RS08_9BILA</name>
<dbReference type="InterPro" id="IPR016125">
    <property type="entry name" value="Peptidase_C15-like"/>
</dbReference>
<accession>A0A3P6RS08</accession>
<dbReference type="Proteomes" id="UP000271098">
    <property type="component" value="Unassembled WGS sequence"/>
</dbReference>